<dbReference type="PROSITE" id="PS50181">
    <property type="entry name" value="FBOX"/>
    <property type="match status" value="1"/>
</dbReference>
<reference evidence="2" key="2">
    <citation type="submission" date="2023-06" db="EMBL/GenBank/DDBJ databases">
        <authorList>
            <consortium name="Lawrence Berkeley National Laboratory"/>
            <person name="Haridas S."/>
            <person name="Hensen N."/>
            <person name="Bonometti L."/>
            <person name="Westerberg I."/>
            <person name="Brannstrom I.O."/>
            <person name="Guillou S."/>
            <person name="Cros-Aarteil S."/>
            <person name="Calhoun S."/>
            <person name="Kuo A."/>
            <person name="Mondo S."/>
            <person name="Pangilinan J."/>
            <person name="Riley R."/>
            <person name="Labutti K."/>
            <person name="Andreopoulos B."/>
            <person name="Lipzen A."/>
            <person name="Chen C."/>
            <person name="Yanf M."/>
            <person name="Daum C."/>
            <person name="Ng V."/>
            <person name="Clum A."/>
            <person name="Steindorff A."/>
            <person name="Ohm R."/>
            <person name="Martin F."/>
            <person name="Silar P."/>
            <person name="Natvig D."/>
            <person name="Lalanne C."/>
            <person name="Gautier V."/>
            <person name="Ament-Velasquez S.L."/>
            <person name="Kruys A."/>
            <person name="Hutchinson M.I."/>
            <person name="Powell A.J."/>
            <person name="Barry K."/>
            <person name="Miller A.N."/>
            <person name="Grigoriev I.V."/>
            <person name="Debuchy R."/>
            <person name="Gladieux P."/>
            <person name="Thoren M.H."/>
            <person name="Johannesson H."/>
        </authorList>
    </citation>
    <scope>NUCLEOTIDE SEQUENCE</scope>
    <source>
        <strain evidence="2">CBS 168.71</strain>
    </source>
</reference>
<evidence type="ECO:0000259" key="1">
    <source>
        <dbReference type="PROSITE" id="PS50181"/>
    </source>
</evidence>
<gene>
    <name evidence="2" type="ORF">B0H64DRAFT_416683</name>
</gene>
<dbReference type="AlphaFoldDB" id="A0AAE0LU99"/>
<dbReference type="RefSeq" id="XP_062661251.1">
    <property type="nucleotide sequence ID" value="XM_062805185.1"/>
</dbReference>
<dbReference type="SUPFAM" id="SSF81383">
    <property type="entry name" value="F-box domain"/>
    <property type="match status" value="1"/>
</dbReference>
<comment type="caution">
    <text evidence="2">The sequence shown here is derived from an EMBL/GenBank/DDBJ whole genome shotgun (WGS) entry which is preliminary data.</text>
</comment>
<dbReference type="InterPro" id="IPR036047">
    <property type="entry name" value="F-box-like_dom_sf"/>
</dbReference>
<sequence>MSPAETVQQAVAGQQSAALPILLDSLPAETLIEILSYTDFETFDHIRATSQRLRSVTDLHWYRILPSIIERDFHPVKEFFDTLFDADVPDGMTCARLLDFCRVVKRWEAEYPRLRFASVPMFSRSLRPHELGRLRQALYLWWKFARIFHGHATCAVENSVDARRAYMRQFSSARLHEAYDLWETVRRAVGGRVCPSITAIMGLEDKFLSKEAGARIGWGDYPVNSDIVNTMMKLLPDDILHLLVYRHRYATKSSVIDFIRFRHPRIEENVATFGEATVNVFRERDLSFLGPFSQAGFPEPYGGILDHRHLRVEARRVVHDGDAGVGDANYPGLSSITRRGRLEPNL</sequence>
<reference evidence="2" key="1">
    <citation type="journal article" date="2023" name="Mol. Phylogenet. Evol.">
        <title>Genome-scale phylogeny and comparative genomics of the fungal order Sordariales.</title>
        <authorList>
            <person name="Hensen N."/>
            <person name="Bonometti L."/>
            <person name="Westerberg I."/>
            <person name="Brannstrom I.O."/>
            <person name="Guillou S."/>
            <person name="Cros-Aarteil S."/>
            <person name="Calhoun S."/>
            <person name="Haridas S."/>
            <person name="Kuo A."/>
            <person name="Mondo S."/>
            <person name="Pangilinan J."/>
            <person name="Riley R."/>
            <person name="LaButti K."/>
            <person name="Andreopoulos B."/>
            <person name="Lipzen A."/>
            <person name="Chen C."/>
            <person name="Yan M."/>
            <person name="Daum C."/>
            <person name="Ng V."/>
            <person name="Clum A."/>
            <person name="Steindorff A."/>
            <person name="Ohm R.A."/>
            <person name="Martin F."/>
            <person name="Silar P."/>
            <person name="Natvig D.O."/>
            <person name="Lalanne C."/>
            <person name="Gautier V."/>
            <person name="Ament-Velasquez S.L."/>
            <person name="Kruys A."/>
            <person name="Hutchinson M.I."/>
            <person name="Powell A.J."/>
            <person name="Barry K."/>
            <person name="Miller A.N."/>
            <person name="Grigoriev I.V."/>
            <person name="Debuchy R."/>
            <person name="Gladieux P."/>
            <person name="Hiltunen Thoren M."/>
            <person name="Johannesson H."/>
        </authorList>
    </citation>
    <scope>NUCLEOTIDE SEQUENCE</scope>
    <source>
        <strain evidence="2">CBS 168.71</strain>
    </source>
</reference>
<keyword evidence="3" id="KW-1185">Reference proteome</keyword>
<dbReference type="GeneID" id="87842133"/>
<accession>A0AAE0LU99</accession>
<dbReference type="EMBL" id="JAUEPN010000003">
    <property type="protein sequence ID" value="KAK3297737.1"/>
    <property type="molecule type" value="Genomic_DNA"/>
</dbReference>
<proteinExistence type="predicted"/>
<name>A0AAE0LU99_9PEZI</name>
<evidence type="ECO:0000313" key="3">
    <source>
        <dbReference type="Proteomes" id="UP001278766"/>
    </source>
</evidence>
<organism evidence="2 3">
    <name type="scientific">Chaetomium fimeti</name>
    <dbReference type="NCBI Taxonomy" id="1854472"/>
    <lineage>
        <taxon>Eukaryota</taxon>
        <taxon>Fungi</taxon>
        <taxon>Dikarya</taxon>
        <taxon>Ascomycota</taxon>
        <taxon>Pezizomycotina</taxon>
        <taxon>Sordariomycetes</taxon>
        <taxon>Sordariomycetidae</taxon>
        <taxon>Sordariales</taxon>
        <taxon>Chaetomiaceae</taxon>
        <taxon>Chaetomium</taxon>
    </lineage>
</organism>
<evidence type="ECO:0000313" key="2">
    <source>
        <dbReference type="EMBL" id="KAK3297737.1"/>
    </source>
</evidence>
<dbReference type="InterPro" id="IPR001810">
    <property type="entry name" value="F-box_dom"/>
</dbReference>
<feature type="domain" description="F-box" evidence="1">
    <location>
        <begin position="20"/>
        <end position="64"/>
    </location>
</feature>
<dbReference type="Proteomes" id="UP001278766">
    <property type="component" value="Unassembled WGS sequence"/>
</dbReference>
<protein>
    <recommendedName>
        <fullName evidence="1">F-box domain-containing protein</fullName>
    </recommendedName>
</protein>